<keyword evidence="2" id="KW-1185">Reference proteome</keyword>
<evidence type="ECO:0000313" key="2">
    <source>
        <dbReference type="Proteomes" id="UP000635245"/>
    </source>
</evidence>
<organism evidence="1 2">
    <name type="scientific">Prauserella cavernicola</name>
    <dbReference type="NCBI Taxonomy" id="2800127"/>
    <lineage>
        <taxon>Bacteria</taxon>
        <taxon>Bacillati</taxon>
        <taxon>Actinomycetota</taxon>
        <taxon>Actinomycetes</taxon>
        <taxon>Pseudonocardiales</taxon>
        <taxon>Pseudonocardiaceae</taxon>
        <taxon>Prauserella</taxon>
    </lineage>
</organism>
<dbReference type="EMBL" id="JAENJH010000002">
    <property type="protein sequence ID" value="MBK1785230.1"/>
    <property type="molecule type" value="Genomic_DNA"/>
</dbReference>
<name>A0A934V5K2_9PSEU</name>
<sequence>MNELIVFLDAIRAHLVRHNLPGAIGVRVTTWREPVKVQLDGWDLTEVAGQLCSWAASLDGSTAELHRLADGSRVLVTVVGRLPCGAPVHVYGAVRYTRTALPDLPVAVTQEVPVWVLRGWARGRQGVAA</sequence>
<protein>
    <submittedName>
        <fullName evidence="1">Uncharacterized protein</fullName>
    </submittedName>
</protein>
<dbReference type="Proteomes" id="UP000635245">
    <property type="component" value="Unassembled WGS sequence"/>
</dbReference>
<evidence type="ECO:0000313" key="1">
    <source>
        <dbReference type="EMBL" id="MBK1785230.1"/>
    </source>
</evidence>
<dbReference type="AlphaFoldDB" id="A0A934V5K2"/>
<comment type="caution">
    <text evidence="1">The sequence shown here is derived from an EMBL/GenBank/DDBJ whole genome shotgun (WGS) entry which is preliminary data.</text>
</comment>
<accession>A0A934V5K2</accession>
<proteinExistence type="predicted"/>
<gene>
    <name evidence="1" type="ORF">JHE00_12925</name>
</gene>
<reference evidence="1" key="1">
    <citation type="submission" date="2020-12" db="EMBL/GenBank/DDBJ databases">
        <title>Prauserella sp. ASG 168, a novel actinomycete isolated from cave rock.</title>
        <authorList>
            <person name="Suriyachadkun C."/>
        </authorList>
    </citation>
    <scope>NUCLEOTIDE SEQUENCE</scope>
    <source>
        <strain evidence="1">ASG 168</strain>
    </source>
</reference>
<dbReference type="RefSeq" id="WP_200318173.1">
    <property type="nucleotide sequence ID" value="NZ_JAENJH010000002.1"/>
</dbReference>